<keyword evidence="1" id="KW-1133">Transmembrane helix</keyword>
<keyword evidence="1" id="KW-0812">Transmembrane</keyword>
<protein>
    <submittedName>
        <fullName evidence="3">Uncharacterized protein</fullName>
    </submittedName>
</protein>
<organism evidence="3 4">
    <name type="scientific">Rhodococcoides kyotonense</name>
    <dbReference type="NCBI Taxonomy" id="398843"/>
    <lineage>
        <taxon>Bacteria</taxon>
        <taxon>Bacillati</taxon>
        <taxon>Actinomycetota</taxon>
        <taxon>Actinomycetes</taxon>
        <taxon>Mycobacteriales</taxon>
        <taxon>Nocardiaceae</taxon>
        <taxon>Rhodococcoides</taxon>
    </lineage>
</organism>
<evidence type="ECO:0000313" key="3">
    <source>
        <dbReference type="EMBL" id="SNT40861.1"/>
    </source>
</evidence>
<dbReference type="Proteomes" id="UP000198327">
    <property type="component" value="Unassembled WGS sequence"/>
</dbReference>
<dbReference type="AlphaFoldDB" id="A0A239MDZ6"/>
<feature type="signal peptide" evidence="2">
    <location>
        <begin position="1"/>
        <end position="26"/>
    </location>
</feature>
<name>A0A239MDZ6_9NOCA</name>
<feature type="transmembrane region" description="Helical" evidence="1">
    <location>
        <begin position="50"/>
        <end position="71"/>
    </location>
</feature>
<evidence type="ECO:0000256" key="2">
    <source>
        <dbReference type="SAM" id="SignalP"/>
    </source>
</evidence>
<sequence length="72" mass="7734">MNRIRVATVTASVLAIMLFTSGIASASPGGPYPYPWAPMWARPAVEAVGFVIADFLVNTLQPILNAFGIYYS</sequence>
<evidence type="ECO:0000256" key="1">
    <source>
        <dbReference type="SAM" id="Phobius"/>
    </source>
</evidence>
<reference evidence="4" key="1">
    <citation type="submission" date="2017-06" db="EMBL/GenBank/DDBJ databases">
        <authorList>
            <person name="Varghese N."/>
            <person name="Submissions S."/>
        </authorList>
    </citation>
    <scope>NUCLEOTIDE SEQUENCE [LARGE SCALE GENOMIC DNA]</scope>
    <source>
        <strain evidence="4">JCM 23211</strain>
    </source>
</reference>
<dbReference type="RefSeq" id="WP_141136550.1">
    <property type="nucleotide sequence ID" value="NZ_FZOW01000017.1"/>
</dbReference>
<keyword evidence="2" id="KW-0732">Signal</keyword>
<feature type="chain" id="PRO_5012173017" evidence="2">
    <location>
        <begin position="27"/>
        <end position="72"/>
    </location>
</feature>
<keyword evidence="4" id="KW-1185">Reference proteome</keyword>
<proteinExistence type="predicted"/>
<keyword evidence="1" id="KW-0472">Membrane</keyword>
<accession>A0A239MDZ6</accession>
<dbReference type="EMBL" id="FZOW01000017">
    <property type="protein sequence ID" value="SNT40861.1"/>
    <property type="molecule type" value="Genomic_DNA"/>
</dbReference>
<evidence type="ECO:0000313" key="4">
    <source>
        <dbReference type="Proteomes" id="UP000198327"/>
    </source>
</evidence>
<gene>
    <name evidence="3" type="ORF">SAMN05421642_117100</name>
</gene>